<evidence type="ECO:0000256" key="12">
    <source>
        <dbReference type="RuleBase" id="RU003357"/>
    </source>
</evidence>
<keyword evidence="9 11" id="KW-0472">Membrane</keyword>
<keyword evidence="5 11" id="KW-0812">Transmembrane</keyword>
<reference evidence="16 17" key="1">
    <citation type="submission" date="2020-08" db="EMBL/GenBank/DDBJ databases">
        <title>Genomic Encyclopedia of Type Strains, Phase IV (KMG-IV): sequencing the most valuable type-strain genomes for metagenomic binning, comparative biology and taxonomic classification.</title>
        <authorList>
            <person name="Goeker M."/>
        </authorList>
    </citation>
    <scope>NUCLEOTIDE SEQUENCE [LARGE SCALE GENOMIC DNA]</scope>
    <source>
        <strain evidence="16 17">DSM 22368</strain>
    </source>
</reference>
<evidence type="ECO:0000256" key="10">
    <source>
        <dbReference type="ARBA" id="ARBA00023237"/>
    </source>
</evidence>
<dbReference type="InterPro" id="IPR036942">
    <property type="entry name" value="Beta-barrel_TonB_sf"/>
</dbReference>
<feature type="domain" description="TonB-dependent receptor-like beta-barrel" evidence="14">
    <location>
        <begin position="321"/>
        <end position="818"/>
    </location>
</feature>
<accession>A0A7X0JXH6</accession>
<evidence type="ECO:0000256" key="13">
    <source>
        <dbReference type="SAM" id="SignalP"/>
    </source>
</evidence>
<feature type="domain" description="TonB-dependent receptor plug" evidence="15">
    <location>
        <begin position="49"/>
        <end position="156"/>
    </location>
</feature>
<sequence length="855" mass="93015">MKHNRIPFPVKSLSVAVAFSAVAATPVWVQASSLLEEVVVTAQKREQNLQDVPISISAFSGDSLKEMGAESISDIGRATAGVEMNNESVTQANYNVRGIQTDDFTVGSDPAIALYVDGVYAARGAGAEIPLEDVERIEILKGPQGTLFGRNATGGAIHYITKKPGDEAERAINLSLGNYGKKKASFVINQPISDTVAARLSGTVNNRNGYLNNVNGPDLNDVDSQSVRGSIRWDATDDTEVIWRGEYSELSQNSGTVYTTTQSVFAAGNVNGPFDLYGDVSLDTTSLEERDLFGTSIEINHEFESATFTSITAYRSMNVNFVNDEDGSSDPGHHFSSENIDDQDQISQEFRLVGEWEDLKWTVGAAYSKEHVDHITEATATTNMLENFAIYNALSANPDALLASPVQISGAQLGINANSTEQEVAEVVNGVRSTLVGAGLDGLALSSFLFSAYAANPNPFNPSSPYGALHLVSCGPSNAGDVAVAAGPTAAIGGCLLPQIQARLSNDPAWHESVRNTGTYESTALYTDFTYALNDSVNISAGLRYTYDEKTFTVQTGYRPENSFLTNILGQPLPLGLFFFNAGNDGGNVIQRYDEDWDALSGRFVVDYFISQDAMVYGSVSTGFKSGGFNSLSFGPGIKPTFDQEEVTNYEVGFKGDFLEGDLRYNVAAYFYEYDNKQDLQLIGPANAIPSYNITTADAEGKGVDMELYWSVTDAFFMSANYSFLDTEITRYDVIFGERDQTGQPLANTPEHKFYIMGEYTVPVSMGDLVFRGDYNWVDDRIGQLRGEEIEDYFTVNARISLISSDDTWSVALWANNLTDEEDLLDYTGPGSAVGSHTVARRLPRMVGVDLGYRF</sequence>
<dbReference type="InterPro" id="IPR012910">
    <property type="entry name" value="Plug_dom"/>
</dbReference>
<evidence type="ECO:0000256" key="11">
    <source>
        <dbReference type="PROSITE-ProRule" id="PRU01360"/>
    </source>
</evidence>
<keyword evidence="13" id="KW-0732">Signal</keyword>
<evidence type="ECO:0000259" key="15">
    <source>
        <dbReference type="Pfam" id="PF07715"/>
    </source>
</evidence>
<dbReference type="Proteomes" id="UP000528457">
    <property type="component" value="Unassembled WGS sequence"/>
</dbReference>
<evidence type="ECO:0000256" key="2">
    <source>
        <dbReference type="ARBA" id="ARBA00022448"/>
    </source>
</evidence>
<evidence type="ECO:0000313" key="17">
    <source>
        <dbReference type="Proteomes" id="UP000528457"/>
    </source>
</evidence>
<protein>
    <submittedName>
        <fullName evidence="16">Iron complex outermembrane receptor protein</fullName>
    </submittedName>
</protein>
<dbReference type="InParanoid" id="A0A7X0JXH6"/>
<keyword evidence="2 11" id="KW-0813">Transport</keyword>
<evidence type="ECO:0000256" key="7">
    <source>
        <dbReference type="ARBA" id="ARBA00023065"/>
    </source>
</evidence>
<dbReference type="PROSITE" id="PS52016">
    <property type="entry name" value="TONB_DEPENDENT_REC_3"/>
    <property type="match status" value="1"/>
</dbReference>
<dbReference type="GO" id="GO:0006826">
    <property type="term" value="P:iron ion transport"/>
    <property type="evidence" value="ECO:0007669"/>
    <property type="project" value="UniProtKB-KW"/>
</dbReference>
<keyword evidence="6" id="KW-0408">Iron</keyword>
<evidence type="ECO:0000256" key="6">
    <source>
        <dbReference type="ARBA" id="ARBA00023004"/>
    </source>
</evidence>
<evidence type="ECO:0000256" key="8">
    <source>
        <dbReference type="ARBA" id="ARBA00023077"/>
    </source>
</evidence>
<keyword evidence="10 11" id="KW-0998">Cell outer membrane</keyword>
<dbReference type="Pfam" id="PF00593">
    <property type="entry name" value="TonB_dep_Rec_b-barrel"/>
    <property type="match status" value="1"/>
</dbReference>
<dbReference type="InterPro" id="IPR000531">
    <property type="entry name" value="Beta-barrel_TonB"/>
</dbReference>
<dbReference type="SUPFAM" id="SSF56935">
    <property type="entry name" value="Porins"/>
    <property type="match status" value="1"/>
</dbReference>
<evidence type="ECO:0000256" key="5">
    <source>
        <dbReference type="ARBA" id="ARBA00022692"/>
    </source>
</evidence>
<dbReference type="PANTHER" id="PTHR32552">
    <property type="entry name" value="FERRICHROME IRON RECEPTOR-RELATED"/>
    <property type="match status" value="1"/>
</dbReference>
<dbReference type="PANTHER" id="PTHR32552:SF81">
    <property type="entry name" value="TONB-DEPENDENT OUTER MEMBRANE RECEPTOR"/>
    <property type="match status" value="1"/>
</dbReference>
<feature type="signal peptide" evidence="13">
    <location>
        <begin position="1"/>
        <end position="23"/>
    </location>
</feature>
<dbReference type="InterPro" id="IPR039426">
    <property type="entry name" value="TonB-dep_rcpt-like"/>
</dbReference>
<dbReference type="EMBL" id="JACHHT010000003">
    <property type="protein sequence ID" value="MBB6523226.1"/>
    <property type="molecule type" value="Genomic_DNA"/>
</dbReference>
<dbReference type="AlphaFoldDB" id="A0A7X0JXH6"/>
<keyword evidence="7" id="KW-0406">Ion transport</keyword>
<dbReference type="RefSeq" id="WP_166843676.1">
    <property type="nucleotide sequence ID" value="NZ_JAAONY010000003.1"/>
</dbReference>
<evidence type="ECO:0000313" key="16">
    <source>
        <dbReference type="EMBL" id="MBB6523226.1"/>
    </source>
</evidence>
<evidence type="ECO:0000256" key="4">
    <source>
        <dbReference type="ARBA" id="ARBA00022496"/>
    </source>
</evidence>
<dbReference type="GO" id="GO:0009279">
    <property type="term" value="C:cell outer membrane"/>
    <property type="evidence" value="ECO:0007669"/>
    <property type="project" value="UniProtKB-SubCell"/>
</dbReference>
<proteinExistence type="inferred from homology"/>
<comment type="similarity">
    <text evidence="11 12">Belongs to the TonB-dependent receptor family.</text>
</comment>
<dbReference type="Gene3D" id="2.40.170.20">
    <property type="entry name" value="TonB-dependent receptor, beta-barrel domain"/>
    <property type="match status" value="2"/>
</dbReference>
<evidence type="ECO:0000259" key="14">
    <source>
        <dbReference type="Pfam" id="PF00593"/>
    </source>
</evidence>
<keyword evidence="17" id="KW-1185">Reference proteome</keyword>
<evidence type="ECO:0000256" key="9">
    <source>
        <dbReference type="ARBA" id="ARBA00023136"/>
    </source>
</evidence>
<dbReference type="Pfam" id="PF07715">
    <property type="entry name" value="Plug"/>
    <property type="match status" value="1"/>
</dbReference>
<evidence type="ECO:0000256" key="1">
    <source>
        <dbReference type="ARBA" id="ARBA00004571"/>
    </source>
</evidence>
<keyword evidence="8 12" id="KW-0798">TonB box</keyword>
<gene>
    <name evidence="16" type="ORF">HNR48_003528</name>
</gene>
<keyword evidence="3 11" id="KW-1134">Transmembrane beta strand</keyword>
<organism evidence="16 17">
    <name type="scientific">Pseudoteredinibacter isoporae</name>
    <dbReference type="NCBI Taxonomy" id="570281"/>
    <lineage>
        <taxon>Bacteria</taxon>
        <taxon>Pseudomonadati</taxon>
        <taxon>Pseudomonadota</taxon>
        <taxon>Gammaproteobacteria</taxon>
        <taxon>Cellvibrionales</taxon>
        <taxon>Cellvibrionaceae</taxon>
        <taxon>Pseudoteredinibacter</taxon>
    </lineage>
</organism>
<comment type="caution">
    <text evidence="16">The sequence shown here is derived from an EMBL/GenBank/DDBJ whole genome shotgun (WGS) entry which is preliminary data.</text>
</comment>
<evidence type="ECO:0000256" key="3">
    <source>
        <dbReference type="ARBA" id="ARBA00022452"/>
    </source>
</evidence>
<name>A0A7X0JXH6_9GAMM</name>
<keyword evidence="4" id="KW-0410">Iron transport</keyword>
<keyword evidence="16" id="KW-0675">Receptor</keyword>
<feature type="chain" id="PRO_5030916632" evidence="13">
    <location>
        <begin position="24"/>
        <end position="855"/>
    </location>
</feature>
<comment type="subcellular location">
    <subcellularLocation>
        <location evidence="1 11">Cell outer membrane</location>
        <topology evidence="1 11">Multi-pass membrane protein</topology>
    </subcellularLocation>
</comment>